<protein>
    <submittedName>
        <fullName evidence="1">Uncharacterized protein</fullName>
    </submittedName>
</protein>
<dbReference type="Proteomes" id="UP000267524">
    <property type="component" value="Unassembled WGS sequence"/>
</dbReference>
<evidence type="ECO:0000313" key="2">
    <source>
        <dbReference type="Proteomes" id="UP000267524"/>
    </source>
</evidence>
<keyword evidence="2" id="KW-1185">Reference proteome</keyword>
<evidence type="ECO:0000313" key="1">
    <source>
        <dbReference type="EMBL" id="RMZ60819.1"/>
    </source>
</evidence>
<dbReference type="EMBL" id="QWIV01000005">
    <property type="protein sequence ID" value="RMZ60819.1"/>
    <property type="molecule type" value="Genomic_DNA"/>
</dbReference>
<name>A0A3M7LF55_9FLAO</name>
<accession>A0A3M7LF55</accession>
<sequence length="131" mass="15038">MLSCQKPKIRFEISKQEIVECGNFELGNIYIINDSINKNGFFIEPQVYLKWAGVTKAPYSISLNNIPSSYQIYKDDKIVDNYKLMNNTSYTISQSVSGKSTFSIRVWTNEKGKIYKTSHNNCNNSISIDMK</sequence>
<dbReference type="AlphaFoldDB" id="A0A3M7LF55"/>
<gene>
    <name evidence="1" type="ORF">D1632_02240</name>
</gene>
<reference evidence="1 2" key="1">
    <citation type="submission" date="2018-08" db="EMBL/GenBank/DDBJ databases">
        <title>Chryseobacterium nematophagum: a novel matrix digesting pathogen of nematodes.</title>
        <authorList>
            <person name="Page A."/>
            <person name="Roberts M."/>
            <person name="Felix M.-A."/>
            <person name="Weir W."/>
        </authorList>
    </citation>
    <scope>NUCLEOTIDE SEQUENCE [LARGE SCALE GENOMIC DNA]</scope>
    <source>
        <strain evidence="1 2">JUb275</strain>
    </source>
</reference>
<comment type="caution">
    <text evidence="1">The sequence shown here is derived from an EMBL/GenBank/DDBJ whole genome shotgun (WGS) entry which is preliminary data.</text>
</comment>
<proteinExistence type="predicted"/>
<organism evidence="1 2">
    <name type="scientific">Chryseobacterium nematophagum</name>
    <dbReference type="NCBI Taxonomy" id="2305228"/>
    <lineage>
        <taxon>Bacteria</taxon>
        <taxon>Pseudomonadati</taxon>
        <taxon>Bacteroidota</taxon>
        <taxon>Flavobacteriia</taxon>
        <taxon>Flavobacteriales</taxon>
        <taxon>Weeksellaceae</taxon>
        <taxon>Chryseobacterium group</taxon>
        <taxon>Chryseobacterium</taxon>
    </lineage>
</organism>